<sequence>MKSNMAHKLVFAVLLVALLFSCAMAARMVIATEQGFDQRRFLRRCSRPTICCGHNGNVNDPTNCEFCC</sequence>
<feature type="chain" id="PRO_5043494100" evidence="1">
    <location>
        <begin position="26"/>
        <end position="68"/>
    </location>
</feature>
<evidence type="ECO:0000313" key="3">
    <source>
        <dbReference type="Proteomes" id="UP001154282"/>
    </source>
</evidence>
<evidence type="ECO:0000256" key="1">
    <source>
        <dbReference type="SAM" id="SignalP"/>
    </source>
</evidence>
<keyword evidence="1" id="KW-0732">Signal</keyword>
<dbReference type="Proteomes" id="UP001154282">
    <property type="component" value="Unassembled WGS sequence"/>
</dbReference>
<name>A0AAV0IIQ1_9ROSI</name>
<protein>
    <submittedName>
        <fullName evidence="2">Uncharacterized protein</fullName>
    </submittedName>
</protein>
<keyword evidence="3" id="KW-1185">Reference proteome</keyword>
<organism evidence="2 3">
    <name type="scientific">Linum tenue</name>
    <dbReference type="NCBI Taxonomy" id="586396"/>
    <lineage>
        <taxon>Eukaryota</taxon>
        <taxon>Viridiplantae</taxon>
        <taxon>Streptophyta</taxon>
        <taxon>Embryophyta</taxon>
        <taxon>Tracheophyta</taxon>
        <taxon>Spermatophyta</taxon>
        <taxon>Magnoliopsida</taxon>
        <taxon>eudicotyledons</taxon>
        <taxon>Gunneridae</taxon>
        <taxon>Pentapetalae</taxon>
        <taxon>rosids</taxon>
        <taxon>fabids</taxon>
        <taxon>Malpighiales</taxon>
        <taxon>Linaceae</taxon>
        <taxon>Linum</taxon>
    </lineage>
</organism>
<proteinExistence type="predicted"/>
<dbReference type="AlphaFoldDB" id="A0AAV0IIQ1"/>
<accession>A0AAV0IIQ1</accession>
<evidence type="ECO:0000313" key="2">
    <source>
        <dbReference type="EMBL" id="CAI0397332.1"/>
    </source>
</evidence>
<comment type="caution">
    <text evidence="2">The sequence shown here is derived from an EMBL/GenBank/DDBJ whole genome shotgun (WGS) entry which is preliminary data.</text>
</comment>
<gene>
    <name evidence="2" type="ORF">LITE_LOCUS9504</name>
</gene>
<reference evidence="2" key="1">
    <citation type="submission" date="2022-08" db="EMBL/GenBank/DDBJ databases">
        <authorList>
            <person name="Gutierrez-Valencia J."/>
        </authorList>
    </citation>
    <scope>NUCLEOTIDE SEQUENCE</scope>
</reference>
<dbReference type="PROSITE" id="PS51257">
    <property type="entry name" value="PROKAR_LIPOPROTEIN"/>
    <property type="match status" value="1"/>
</dbReference>
<dbReference type="EMBL" id="CAMGYJ010000004">
    <property type="protein sequence ID" value="CAI0397332.1"/>
    <property type="molecule type" value="Genomic_DNA"/>
</dbReference>
<feature type="signal peptide" evidence="1">
    <location>
        <begin position="1"/>
        <end position="25"/>
    </location>
</feature>